<dbReference type="GeneID" id="92856726"/>
<dbReference type="Pfam" id="PF07729">
    <property type="entry name" value="FCD"/>
    <property type="match status" value="1"/>
</dbReference>
<dbReference type="Proteomes" id="UP000226191">
    <property type="component" value="Unassembled WGS sequence"/>
</dbReference>
<protein>
    <submittedName>
        <fullName evidence="4">Uncharacterized protein</fullName>
    </submittedName>
</protein>
<dbReference type="SUPFAM" id="SSF48008">
    <property type="entry name" value="GntR ligand-binding domain-like"/>
    <property type="match status" value="1"/>
</dbReference>
<dbReference type="GO" id="GO:0003677">
    <property type="term" value="F:DNA binding"/>
    <property type="evidence" value="ECO:0007669"/>
    <property type="project" value="UniProtKB-KW"/>
</dbReference>
<reference evidence="4 5" key="1">
    <citation type="submission" date="2017-02" db="EMBL/GenBank/DDBJ databases">
        <title>Prevalence of linear plasmids in Cutibacterium acnes isolates obtained from cancerous prostatic tissue.</title>
        <authorList>
            <person name="Davidsson S."/>
            <person name="Bruggemann H."/>
        </authorList>
    </citation>
    <scope>NUCLEOTIDE SEQUENCE [LARGE SCALE GENOMIC DNA]</scope>
    <source>
        <strain evidence="4 5">11-78</strain>
    </source>
</reference>
<accession>A0A2B7IGA3</accession>
<comment type="caution">
    <text evidence="4">The sequence shown here is derived from an EMBL/GenBank/DDBJ whole genome shotgun (WGS) entry which is preliminary data.</text>
</comment>
<sequence>MGPDEVVMLQASHNPLVASPVRIVAAVLEGRVRLMPFEPKQEAIGFHRSMADAVAAHDAKAAAAAMRQIVTEAHQAMSSSMFAASK</sequence>
<dbReference type="Gene3D" id="1.20.120.530">
    <property type="entry name" value="GntR ligand-binding domain-like"/>
    <property type="match status" value="1"/>
</dbReference>
<dbReference type="AlphaFoldDB" id="A0A2B7IGA3"/>
<evidence type="ECO:0000313" key="5">
    <source>
        <dbReference type="Proteomes" id="UP000226191"/>
    </source>
</evidence>
<dbReference type="EMBL" id="MVCE01000001">
    <property type="protein sequence ID" value="PGF36258.1"/>
    <property type="molecule type" value="Genomic_DNA"/>
</dbReference>
<keyword evidence="3" id="KW-0804">Transcription</keyword>
<dbReference type="InterPro" id="IPR008920">
    <property type="entry name" value="TF_FadR/GntR_C"/>
</dbReference>
<evidence type="ECO:0000313" key="4">
    <source>
        <dbReference type="EMBL" id="PGF36258.1"/>
    </source>
</evidence>
<evidence type="ECO:0000256" key="1">
    <source>
        <dbReference type="ARBA" id="ARBA00023015"/>
    </source>
</evidence>
<gene>
    <name evidence="4" type="ORF">B1B09_00995</name>
</gene>
<evidence type="ECO:0000256" key="2">
    <source>
        <dbReference type="ARBA" id="ARBA00023125"/>
    </source>
</evidence>
<dbReference type="RefSeq" id="WP_002518246.1">
    <property type="nucleotide sequence ID" value="NZ_AP019664.1"/>
</dbReference>
<dbReference type="OrthoDB" id="4164516at2"/>
<keyword evidence="1" id="KW-0805">Transcription regulation</keyword>
<keyword evidence="2" id="KW-0238">DNA-binding</keyword>
<dbReference type="InterPro" id="IPR011711">
    <property type="entry name" value="GntR_C"/>
</dbReference>
<organism evidence="4 5">
    <name type="scientific">Cutibacterium acnes</name>
    <name type="common">Propionibacterium acnes</name>
    <dbReference type="NCBI Taxonomy" id="1747"/>
    <lineage>
        <taxon>Bacteria</taxon>
        <taxon>Bacillati</taxon>
        <taxon>Actinomycetota</taxon>
        <taxon>Actinomycetes</taxon>
        <taxon>Propionibacteriales</taxon>
        <taxon>Propionibacteriaceae</taxon>
        <taxon>Cutibacterium</taxon>
    </lineage>
</organism>
<name>A0A2B7IGA3_CUTAC</name>
<evidence type="ECO:0000256" key="3">
    <source>
        <dbReference type="ARBA" id="ARBA00023163"/>
    </source>
</evidence>
<proteinExistence type="predicted"/>